<dbReference type="Proteomes" id="UP000735302">
    <property type="component" value="Unassembled WGS sequence"/>
</dbReference>
<reference evidence="1 2" key="1">
    <citation type="journal article" date="2021" name="Elife">
        <title>Chloroplast acquisition without the gene transfer in kleptoplastic sea slugs, Plakobranchus ocellatus.</title>
        <authorList>
            <person name="Maeda T."/>
            <person name="Takahashi S."/>
            <person name="Yoshida T."/>
            <person name="Shimamura S."/>
            <person name="Takaki Y."/>
            <person name="Nagai Y."/>
            <person name="Toyoda A."/>
            <person name="Suzuki Y."/>
            <person name="Arimoto A."/>
            <person name="Ishii H."/>
            <person name="Satoh N."/>
            <person name="Nishiyama T."/>
            <person name="Hasebe M."/>
            <person name="Maruyama T."/>
            <person name="Minagawa J."/>
            <person name="Obokata J."/>
            <person name="Shigenobu S."/>
        </authorList>
    </citation>
    <scope>NUCLEOTIDE SEQUENCE [LARGE SCALE GENOMIC DNA]</scope>
</reference>
<sequence length="170" mass="18303">MVVMVVLVEVVDNGVDSCSDNCNGSNGSVLWWWVGGIKGRDDCSNGVCDDSDGGRGGNEPSASGGIGDRVNSESALTSAGTLLRLVHAPPSVLWPDGWCESPRSLCYDWLYTKTDQLQLPAKFDTNEVSCFRDACADQYKGKDPFASPCLIFPFLACKNIASDQRGRKTN</sequence>
<protein>
    <submittedName>
        <fullName evidence="1">Uncharacterized protein</fullName>
    </submittedName>
</protein>
<dbReference type="EMBL" id="BLXT01006233">
    <property type="protein sequence ID" value="GFO30395.1"/>
    <property type="molecule type" value="Genomic_DNA"/>
</dbReference>
<name>A0AAV4CFA0_9GAST</name>
<evidence type="ECO:0000313" key="1">
    <source>
        <dbReference type="EMBL" id="GFO30395.1"/>
    </source>
</evidence>
<dbReference type="AlphaFoldDB" id="A0AAV4CFA0"/>
<evidence type="ECO:0000313" key="2">
    <source>
        <dbReference type="Proteomes" id="UP000735302"/>
    </source>
</evidence>
<organism evidence="1 2">
    <name type="scientific">Plakobranchus ocellatus</name>
    <dbReference type="NCBI Taxonomy" id="259542"/>
    <lineage>
        <taxon>Eukaryota</taxon>
        <taxon>Metazoa</taxon>
        <taxon>Spiralia</taxon>
        <taxon>Lophotrochozoa</taxon>
        <taxon>Mollusca</taxon>
        <taxon>Gastropoda</taxon>
        <taxon>Heterobranchia</taxon>
        <taxon>Euthyneura</taxon>
        <taxon>Panpulmonata</taxon>
        <taxon>Sacoglossa</taxon>
        <taxon>Placobranchoidea</taxon>
        <taxon>Plakobranchidae</taxon>
        <taxon>Plakobranchus</taxon>
    </lineage>
</organism>
<keyword evidence="2" id="KW-1185">Reference proteome</keyword>
<comment type="caution">
    <text evidence="1">The sequence shown here is derived from an EMBL/GenBank/DDBJ whole genome shotgun (WGS) entry which is preliminary data.</text>
</comment>
<accession>A0AAV4CFA0</accession>
<proteinExistence type="predicted"/>
<gene>
    <name evidence="1" type="ORF">PoB_005690000</name>
</gene>